<keyword evidence="3" id="KW-1185">Reference proteome</keyword>
<sequence>MVQFEHTWIIEPSLLQPHCPRCEVVTGTVRWEINACLGGSQGTPGCTSCSGPFLHLVTGPSQTAMIGIREEGFDRKIYLPFEQYSLVSDEKLPLIVMDASSLSRPGRRKRRKVVCTFSMYVNISVDPTKISS</sequence>
<gene>
    <name evidence="1" type="ORF">ZHAS_00022213</name>
</gene>
<protein>
    <submittedName>
        <fullName evidence="1 2">Uncharacterized protein</fullName>
    </submittedName>
</protein>
<dbReference type="OrthoDB" id="7733937at2759"/>
<dbReference type="EMBL" id="ATLV01027105">
    <property type="status" value="NOT_ANNOTATED_CDS"/>
    <property type="molecule type" value="Genomic_DNA"/>
</dbReference>
<name>A0A084WUS1_ANOSI</name>
<organism evidence="1">
    <name type="scientific">Anopheles sinensis</name>
    <name type="common">Mosquito</name>
    <dbReference type="NCBI Taxonomy" id="74873"/>
    <lineage>
        <taxon>Eukaryota</taxon>
        <taxon>Metazoa</taxon>
        <taxon>Ecdysozoa</taxon>
        <taxon>Arthropoda</taxon>
        <taxon>Hexapoda</taxon>
        <taxon>Insecta</taxon>
        <taxon>Pterygota</taxon>
        <taxon>Neoptera</taxon>
        <taxon>Endopterygota</taxon>
        <taxon>Diptera</taxon>
        <taxon>Nematocera</taxon>
        <taxon>Culicoidea</taxon>
        <taxon>Culicidae</taxon>
        <taxon>Anophelinae</taxon>
        <taxon>Anopheles</taxon>
    </lineage>
</organism>
<reference evidence="1 3" key="1">
    <citation type="journal article" date="2014" name="BMC Genomics">
        <title>Genome sequence of Anopheles sinensis provides insight into genetics basis of mosquito competence for malaria parasites.</title>
        <authorList>
            <person name="Zhou D."/>
            <person name="Zhang D."/>
            <person name="Ding G."/>
            <person name="Shi L."/>
            <person name="Hou Q."/>
            <person name="Ye Y."/>
            <person name="Xu Y."/>
            <person name="Zhou H."/>
            <person name="Xiong C."/>
            <person name="Li S."/>
            <person name="Yu J."/>
            <person name="Hong S."/>
            <person name="Yu X."/>
            <person name="Zou P."/>
            <person name="Chen C."/>
            <person name="Chang X."/>
            <person name="Wang W."/>
            <person name="Lv Y."/>
            <person name="Sun Y."/>
            <person name="Ma L."/>
            <person name="Shen B."/>
            <person name="Zhu C."/>
        </authorList>
    </citation>
    <scope>NUCLEOTIDE SEQUENCE [LARGE SCALE GENOMIC DNA]</scope>
</reference>
<proteinExistence type="predicted"/>
<reference evidence="2" key="2">
    <citation type="submission" date="2020-05" db="UniProtKB">
        <authorList>
            <consortium name="EnsemblMetazoa"/>
        </authorList>
    </citation>
    <scope>IDENTIFICATION</scope>
</reference>
<dbReference type="AlphaFoldDB" id="A0A084WUS1"/>
<evidence type="ECO:0000313" key="3">
    <source>
        <dbReference type="Proteomes" id="UP000030765"/>
    </source>
</evidence>
<dbReference type="Proteomes" id="UP000030765">
    <property type="component" value="Unassembled WGS sequence"/>
</dbReference>
<dbReference type="EMBL" id="KE525423">
    <property type="protein sequence ID" value="KFB53965.1"/>
    <property type="molecule type" value="Genomic_DNA"/>
</dbReference>
<evidence type="ECO:0000313" key="2">
    <source>
        <dbReference type="EnsemblMetazoa" id="ASIC022213-PA"/>
    </source>
</evidence>
<accession>A0A084WUS1</accession>
<dbReference type="VEuPathDB" id="VectorBase:ASIC022213"/>
<dbReference type="EnsemblMetazoa" id="ASIC022213-RA">
    <property type="protein sequence ID" value="ASIC022213-PA"/>
    <property type="gene ID" value="ASIC022213"/>
</dbReference>
<evidence type="ECO:0000313" key="1">
    <source>
        <dbReference type="EMBL" id="KFB53965.1"/>
    </source>
</evidence>